<feature type="signal peptide" evidence="2">
    <location>
        <begin position="1"/>
        <end position="23"/>
    </location>
</feature>
<dbReference type="PANTHER" id="PTHR10704:SF44">
    <property type="entry name" value="LD35051P-RELATED"/>
    <property type="match status" value="1"/>
</dbReference>
<organism evidence="3 4">
    <name type="scientific">Mizuhopecten yessoensis</name>
    <name type="common">Japanese scallop</name>
    <name type="synonym">Patinopecten yessoensis</name>
    <dbReference type="NCBI Taxonomy" id="6573"/>
    <lineage>
        <taxon>Eukaryota</taxon>
        <taxon>Metazoa</taxon>
        <taxon>Spiralia</taxon>
        <taxon>Lophotrochozoa</taxon>
        <taxon>Mollusca</taxon>
        <taxon>Bivalvia</taxon>
        <taxon>Autobranchia</taxon>
        <taxon>Pteriomorphia</taxon>
        <taxon>Pectinida</taxon>
        <taxon>Pectinoidea</taxon>
        <taxon>Pectinidae</taxon>
        <taxon>Mizuhopecten</taxon>
    </lineage>
</organism>
<dbReference type="InterPro" id="IPR051135">
    <property type="entry name" value="Gal/GlcNAc/GalNAc_ST"/>
</dbReference>
<dbReference type="Proteomes" id="UP000242188">
    <property type="component" value="Unassembled WGS sequence"/>
</dbReference>
<comment type="caution">
    <text evidence="3">The sequence shown here is derived from an EMBL/GenBank/DDBJ whole genome shotgun (WGS) entry which is preliminary data.</text>
</comment>
<dbReference type="EMBL" id="NEDP02001538">
    <property type="protein sequence ID" value="OWF53028.1"/>
    <property type="molecule type" value="Genomic_DNA"/>
</dbReference>
<dbReference type="OrthoDB" id="5987729at2759"/>
<feature type="region of interest" description="Disordered" evidence="1">
    <location>
        <begin position="50"/>
        <end position="86"/>
    </location>
</feature>
<dbReference type="InterPro" id="IPR027417">
    <property type="entry name" value="P-loop_NTPase"/>
</dbReference>
<feature type="compositionally biased region" description="Basic and acidic residues" evidence="1">
    <location>
        <begin position="54"/>
        <end position="75"/>
    </location>
</feature>
<evidence type="ECO:0000313" key="4">
    <source>
        <dbReference type="Proteomes" id="UP000242188"/>
    </source>
</evidence>
<dbReference type="GO" id="GO:0006044">
    <property type="term" value="P:N-acetylglucosamine metabolic process"/>
    <property type="evidence" value="ECO:0007669"/>
    <property type="project" value="TreeGrafter"/>
</dbReference>
<accession>A0A210QW85</accession>
<dbReference type="PANTHER" id="PTHR10704">
    <property type="entry name" value="CARBOHYDRATE SULFOTRANSFERASE"/>
    <property type="match status" value="1"/>
</dbReference>
<protein>
    <submittedName>
        <fullName evidence="3">Carbohydrate sulfotransferase 1</fullName>
    </submittedName>
</protein>
<keyword evidence="3" id="KW-0808">Transferase</keyword>
<dbReference type="Pfam" id="PF13469">
    <property type="entry name" value="Sulfotransfer_3"/>
    <property type="match status" value="1"/>
</dbReference>
<evidence type="ECO:0000313" key="3">
    <source>
        <dbReference type="EMBL" id="OWF53028.1"/>
    </source>
</evidence>
<evidence type="ECO:0000256" key="1">
    <source>
        <dbReference type="SAM" id="MobiDB-lite"/>
    </source>
</evidence>
<reference evidence="3 4" key="1">
    <citation type="journal article" date="2017" name="Nat. Ecol. Evol.">
        <title>Scallop genome provides insights into evolution of bilaterian karyotype and development.</title>
        <authorList>
            <person name="Wang S."/>
            <person name="Zhang J."/>
            <person name="Jiao W."/>
            <person name="Li J."/>
            <person name="Xun X."/>
            <person name="Sun Y."/>
            <person name="Guo X."/>
            <person name="Huan P."/>
            <person name="Dong B."/>
            <person name="Zhang L."/>
            <person name="Hu X."/>
            <person name="Sun X."/>
            <person name="Wang J."/>
            <person name="Zhao C."/>
            <person name="Wang Y."/>
            <person name="Wang D."/>
            <person name="Huang X."/>
            <person name="Wang R."/>
            <person name="Lv J."/>
            <person name="Li Y."/>
            <person name="Zhang Z."/>
            <person name="Liu B."/>
            <person name="Lu W."/>
            <person name="Hui Y."/>
            <person name="Liang J."/>
            <person name="Zhou Z."/>
            <person name="Hou R."/>
            <person name="Li X."/>
            <person name="Liu Y."/>
            <person name="Li H."/>
            <person name="Ning X."/>
            <person name="Lin Y."/>
            <person name="Zhao L."/>
            <person name="Xing Q."/>
            <person name="Dou J."/>
            <person name="Li Y."/>
            <person name="Mao J."/>
            <person name="Guo H."/>
            <person name="Dou H."/>
            <person name="Li T."/>
            <person name="Mu C."/>
            <person name="Jiang W."/>
            <person name="Fu Q."/>
            <person name="Fu X."/>
            <person name="Miao Y."/>
            <person name="Liu J."/>
            <person name="Yu Q."/>
            <person name="Li R."/>
            <person name="Liao H."/>
            <person name="Li X."/>
            <person name="Kong Y."/>
            <person name="Jiang Z."/>
            <person name="Chourrout D."/>
            <person name="Li R."/>
            <person name="Bao Z."/>
        </authorList>
    </citation>
    <scope>NUCLEOTIDE SEQUENCE [LARGE SCALE GENOMIC DNA]</scope>
    <source>
        <strain evidence="3 4">PY_sf001</strain>
    </source>
</reference>
<evidence type="ECO:0000256" key="2">
    <source>
        <dbReference type="SAM" id="SignalP"/>
    </source>
</evidence>
<proteinExistence type="predicted"/>
<dbReference type="SUPFAM" id="SSF52540">
    <property type="entry name" value="P-loop containing nucleoside triphosphate hydrolases"/>
    <property type="match status" value="1"/>
</dbReference>
<keyword evidence="4" id="KW-1185">Reference proteome</keyword>
<dbReference type="GO" id="GO:0006790">
    <property type="term" value="P:sulfur compound metabolic process"/>
    <property type="evidence" value="ECO:0007669"/>
    <property type="project" value="TreeGrafter"/>
</dbReference>
<sequence>MPMNKKTLLLSLTILNILLFTSIFRSIKEEERASLRDTANFIEENNRGLQLNYKQERPRDDYQDGVNKLDFDTKSTQHPNTDSPKVFQHSAGPTPIILHTYMRSGSSFVGDLLKAGTGTYYTFEPIHALQFTIRHMVPIRYLNKPSKIFNNFLDVAVPTVRDMVTCQFSKLPVPYFEDGFFSYSTRASIFTQCNKGERMITDTDRANTCAEELSKECSKSSSFVAKIIRLPLYSLEELMEQIPNLKIIHLLRDPRPTMLSQMRAGNVKHKYLKTNVTSYCNRVYDDVVKADDFNRKFPGRLLRVHYEDIVMKPFELTRKMYDFAGMPFTNRVSDTISRLTGHTEHHKSSNDKASAWRSSVDMDFIHTVDTACNLLYAKVGFQAMATEADIRDTTKGLRGPPPPFDDFRLA</sequence>
<keyword evidence="2" id="KW-0732">Signal</keyword>
<dbReference type="AlphaFoldDB" id="A0A210QW85"/>
<feature type="chain" id="PRO_5012035611" evidence="2">
    <location>
        <begin position="24"/>
        <end position="410"/>
    </location>
</feature>
<dbReference type="GO" id="GO:0001517">
    <property type="term" value="F:N-acetylglucosamine 6-O-sulfotransferase activity"/>
    <property type="evidence" value="ECO:0007669"/>
    <property type="project" value="TreeGrafter"/>
</dbReference>
<gene>
    <name evidence="3" type="ORF">KP79_PYT22404</name>
</gene>
<name>A0A210QW85_MIZYE</name>
<dbReference type="Gene3D" id="3.40.50.300">
    <property type="entry name" value="P-loop containing nucleotide triphosphate hydrolases"/>
    <property type="match status" value="1"/>
</dbReference>